<dbReference type="Gene3D" id="6.10.250.330">
    <property type="match status" value="1"/>
</dbReference>
<dbReference type="Gene3D" id="3.40.1620.10">
    <property type="entry name" value="YefM-like domain"/>
    <property type="match status" value="1"/>
</dbReference>
<comment type="function">
    <text evidence="2">Antitoxin component of a type II toxin-antitoxin (TA) system.</text>
</comment>
<evidence type="ECO:0000256" key="2">
    <source>
        <dbReference type="RuleBase" id="RU362080"/>
    </source>
</evidence>
<dbReference type="NCBIfam" id="TIGR01552">
    <property type="entry name" value="phd_fam"/>
    <property type="match status" value="1"/>
</dbReference>
<accession>A0A6L9JP20</accession>
<evidence type="ECO:0000313" key="4">
    <source>
        <dbReference type="Proteomes" id="UP000479300"/>
    </source>
</evidence>
<comment type="caution">
    <text evidence="3">The sequence shown here is derived from an EMBL/GenBank/DDBJ whole genome shotgun (WGS) entry which is preliminary data.</text>
</comment>
<dbReference type="Pfam" id="PF02604">
    <property type="entry name" value="PhdYeFM_antitox"/>
    <property type="match status" value="1"/>
</dbReference>
<dbReference type="EMBL" id="WSFA01000065">
    <property type="protein sequence ID" value="NDL41007.1"/>
    <property type="molecule type" value="Genomic_DNA"/>
</dbReference>
<name>A0A6L9JP20_PHOLM</name>
<dbReference type="InterPro" id="IPR036165">
    <property type="entry name" value="YefM-like_sf"/>
</dbReference>
<reference evidence="3 4" key="1">
    <citation type="submission" date="2019-12" db="EMBL/GenBank/DDBJ databases">
        <title>Engineering Photorhabdus to improve their lethality against agricultural pests.</title>
        <authorList>
            <person name="Machado R.A.R."/>
        </authorList>
    </citation>
    <scope>NUCLEOTIDE SEQUENCE [LARGE SCALE GENOMIC DNA]</scope>
    <source>
        <strain evidence="3 4">EN01</strain>
    </source>
</reference>
<gene>
    <name evidence="3" type="ORF">GPY51_20170</name>
</gene>
<comment type="similarity">
    <text evidence="1 2">Belongs to the phD/YefM antitoxin family.</text>
</comment>
<dbReference type="AlphaFoldDB" id="A0A6L9JP20"/>
<dbReference type="InterPro" id="IPR006442">
    <property type="entry name" value="Antitoxin_Phd/YefM"/>
</dbReference>
<dbReference type="PANTHER" id="PTHR33713:SF6">
    <property type="entry name" value="ANTITOXIN YEFM"/>
    <property type="match status" value="1"/>
</dbReference>
<dbReference type="SUPFAM" id="SSF143120">
    <property type="entry name" value="YefM-like"/>
    <property type="match status" value="1"/>
</dbReference>
<evidence type="ECO:0000313" key="3">
    <source>
        <dbReference type="EMBL" id="NDL41007.1"/>
    </source>
</evidence>
<dbReference type="KEGG" id="plum:A4R40_11420"/>
<dbReference type="InterPro" id="IPR051405">
    <property type="entry name" value="phD/YefM_antitoxin"/>
</dbReference>
<dbReference type="PANTHER" id="PTHR33713">
    <property type="entry name" value="ANTITOXIN YAFN-RELATED"/>
    <property type="match status" value="1"/>
</dbReference>
<evidence type="ECO:0000256" key="1">
    <source>
        <dbReference type="ARBA" id="ARBA00009981"/>
    </source>
</evidence>
<protein>
    <recommendedName>
        <fullName evidence="2">Antitoxin</fullName>
    </recommendedName>
</protein>
<proteinExistence type="inferred from homology"/>
<organism evidence="3 4">
    <name type="scientific">Photorhabdus laumondii subsp. laumondii</name>
    <name type="common">Photorhabdus luminescens subsp. laumondii</name>
    <dbReference type="NCBI Taxonomy" id="141679"/>
    <lineage>
        <taxon>Bacteria</taxon>
        <taxon>Pseudomonadati</taxon>
        <taxon>Pseudomonadota</taxon>
        <taxon>Gammaproteobacteria</taxon>
        <taxon>Enterobacterales</taxon>
        <taxon>Morganellaceae</taxon>
        <taxon>Photorhabdus</taxon>
    </lineage>
</organism>
<sequence length="84" mass="9423">MDTINYSAFRTHFASPLDKVNDNHKPILITHQNGKPAIALRLEDFQAYEETAYLMASPKNAAHLNQAIAEVEAGRMIEKGLLKE</sequence>
<dbReference type="OMA" id="YSAFRTH"/>
<dbReference type="Proteomes" id="UP000479300">
    <property type="component" value="Unassembled WGS sequence"/>
</dbReference>